<organism evidence="2 3">
    <name type="scientific">Hibiscus syriacus</name>
    <name type="common">Rose of Sharon</name>
    <dbReference type="NCBI Taxonomy" id="106335"/>
    <lineage>
        <taxon>Eukaryota</taxon>
        <taxon>Viridiplantae</taxon>
        <taxon>Streptophyta</taxon>
        <taxon>Embryophyta</taxon>
        <taxon>Tracheophyta</taxon>
        <taxon>Spermatophyta</taxon>
        <taxon>Magnoliopsida</taxon>
        <taxon>eudicotyledons</taxon>
        <taxon>Gunneridae</taxon>
        <taxon>Pentapetalae</taxon>
        <taxon>rosids</taxon>
        <taxon>malvids</taxon>
        <taxon>Malvales</taxon>
        <taxon>Malvaceae</taxon>
        <taxon>Malvoideae</taxon>
        <taxon>Hibiscus</taxon>
    </lineage>
</organism>
<proteinExistence type="predicted"/>
<evidence type="ECO:0000313" key="2">
    <source>
        <dbReference type="EMBL" id="KAE8724760.1"/>
    </source>
</evidence>
<gene>
    <name evidence="2" type="ORF">F3Y22_tig00009942pilonHSYRG00227</name>
</gene>
<dbReference type="AlphaFoldDB" id="A0A6A3C694"/>
<comment type="caution">
    <text evidence="2">The sequence shown here is derived from an EMBL/GenBank/DDBJ whole genome shotgun (WGS) entry which is preliminary data.</text>
</comment>
<feature type="region of interest" description="Disordered" evidence="1">
    <location>
        <begin position="80"/>
        <end position="106"/>
    </location>
</feature>
<name>A0A6A3C694_HIBSY</name>
<sequence length="106" mass="11905">MIAVSRTDQIDIGTIDRSKRPHCREVLWGYNYWASPCISIVESASMVLVLDIEDSSTRPGASRLSFNLLLEVVDNGTVRKSGQRCEEKGRERLDCEKHDEDAPQGP</sequence>
<accession>A0A6A3C694</accession>
<evidence type="ECO:0000313" key="3">
    <source>
        <dbReference type="Proteomes" id="UP000436088"/>
    </source>
</evidence>
<evidence type="ECO:0000256" key="1">
    <source>
        <dbReference type="SAM" id="MobiDB-lite"/>
    </source>
</evidence>
<keyword evidence="3" id="KW-1185">Reference proteome</keyword>
<reference evidence="2" key="1">
    <citation type="submission" date="2019-09" db="EMBL/GenBank/DDBJ databases">
        <title>Draft genome information of white flower Hibiscus syriacus.</title>
        <authorList>
            <person name="Kim Y.-M."/>
        </authorList>
    </citation>
    <scope>NUCLEOTIDE SEQUENCE [LARGE SCALE GENOMIC DNA]</scope>
    <source>
        <strain evidence="2">YM2019G1</strain>
    </source>
</reference>
<dbReference type="Proteomes" id="UP000436088">
    <property type="component" value="Unassembled WGS sequence"/>
</dbReference>
<dbReference type="EMBL" id="VEPZ02000454">
    <property type="protein sequence ID" value="KAE8724760.1"/>
    <property type="molecule type" value="Genomic_DNA"/>
</dbReference>
<protein>
    <submittedName>
        <fullName evidence="2">Uncharacterized protein</fullName>
    </submittedName>
</protein>
<feature type="compositionally biased region" description="Basic and acidic residues" evidence="1">
    <location>
        <begin position="83"/>
        <end position="106"/>
    </location>
</feature>